<dbReference type="Pfam" id="PF02698">
    <property type="entry name" value="DUF218"/>
    <property type="match status" value="1"/>
</dbReference>
<proteinExistence type="predicted"/>
<feature type="transmembrane region" description="Helical" evidence="1">
    <location>
        <begin position="37"/>
        <end position="57"/>
    </location>
</feature>
<comment type="caution">
    <text evidence="3">The sequence shown here is derived from an EMBL/GenBank/DDBJ whole genome shotgun (WGS) entry which is preliminary data.</text>
</comment>
<keyword evidence="1" id="KW-0472">Membrane</keyword>
<accession>A0A3S3UCW6</accession>
<dbReference type="Gene3D" id="3.40.50.620">
    <property type="entry name" value="HUPs"/>
    <property type="match status" value="1"/>
</dbReference>
<dbReference type="CDD" id="cd06259">
    <property type="entry name" value="YdcF-like"/>
    <property type="match status" value="1"/>
</dbReference>
<dbReference type="InterPro" id="IPR014729">
    <property type="entry name" value="Rossmann-like_a/b/a_fold"/>
</dbReference>
<dbReference type="GO" id="GO:0043164">
    <property type="term" value="P:Gram-negative-bacterium-type cell wall biogenesis"/>
    <property type="evidence" value="ECO:0007669"/>
    <property type="project" value="TreeGrafter"/>
</dbReference>
<dbReference type="EMBL" id="MTKO01000038">
    <property type="protein sequence ID" value="RWX47285.1"/>
    <property type="molecule type" value="Genomic_DNA"/>
</dbReference>
<name>A0A3S3UCW6_9BACT</name>
<feature type="transmembrane region" description="Helical" evidence="1">
    <location>
        <begin position="7"/>
        <end position="31"/>
    </location>
</feature>
<reference evidence="3 4" key="1">
    <citation type="submission" date="2017-01" db="EMBL/GenBank/DDBJ databases">
        <title>The cable genome- insights into the physiology and evolution of filamentous bacteria capable of sulfide oxidation via long distance electron transfer.</title>
        <authorList>
            <person name="Schreiber L."/>
            <person name="Bjerg J.T."/>
            <person name="Boggild A."/>
            <person name="Van De Vossenberg J."/>
            <person name="Meysman F."/>
            <person name="Nielsen L.P."/>
            <person name="Schramm A."/>
            <person name="Kjeldsen K.U."/>
        </authorList>
    </citation>
    <scope>NUCLEOTIDE SEQUENCE [LARGE SCALE GENOMIC DNA]</scope>
    <source>
        <strain evidence="3">MCF</strain>
    </source>
</reference>
<dbReference type="AlphaFoldDB" id="A0A3S3UCW6"/>
<feature type="domain" description="DUF218" evidence="2">
    <location>
        <begin position="86"/>
        <end position="250"/>
    </location>
</feature>
<protein>
    <recommendedName>
        <fullName evidence="2">DUF218 domain-containing protein</fullName>
    </recommendedName>
</protein>
<evidence type="ECO:0000313" key="4">
    <source>
        <dbReference type="Proteomes" id="UP000287853"/>
    </source>
</evidence>
<organism evidence="3 4">
    <name type="scientific">Candidatus Electrothrix aarhusensis</name>
    <dbReference type="NCBI Taxonomy" id="1859131"/>
    <lineage>
        <taxon>Bacteria</taxon>
        <taxon>Pseudomonadati</taxon>
        <taxon>Thermodesulfobacteriota</taxon>
        <taxon>Desulfobulbia</taxon>
        <taxon>Desulfobulbales</taxon>
        <taxon>Desulfobulbaceae</taxon>
        <taxon>Candidatus Electrothrix</taxon>
    </lineage>
</organism>
<dbReference type="InterPro" id="IPR003848">
    <property type="entry name" value="DUF218"/>
</dbReference>
<evidence type="ECO:0000256" key="1">
    <source>
        <dbReference type="SAM" id="Phobius"/>
    </source>
</evidence>
<keyword evidence="1" id="KW-0812">Transmembrane</keyword>
<keyword evidence="4" id="KW-1185">Reference proteome</keyword>
<dbReference type="Proteomes" id="UP000287853">
    <property type="component" value="Unassembled WGS sequence"/>
</dbReference>
<dbReference type="InterPro" id="IPR051599">
    <property type="entry name" value="Cell_Envelope_Assoc"/>
</dbReference>
<evidence type="ECO:0000259" key="2">
    <source>
        <dbReference type="Pfam" id="PF02698"/>
    </source>
</evidence>
<dbReference type="PANTHER" id="PTHR30336">
    <property type="entry name" value="INNER MEMBRANE PROTEIN, PROBABLE PERMEASE"/>
    <property type="match status" value="1"/>
</dbReference>
<gene>
    <name evidence="3" type="ORF">H206_01951</name>
</gene>
<keyword evidence="1" id="KW-1133">Transmembrane helix</keyword>
<dbReference type="PANTHER" id="PTHR30336:SF4">
    <property type="entry name" value="ENVELOPE BIOGENESIS FACTOR ELYC"/>
    <property type="match status" value="1"/>
</dbReference>
<sequence length="262" mass="29628">MIEFARFLVPFLAPLPIGVFCIFLALFFLLFGLRKMAFLSLFVTLCLFIALGYGLPARQHVEKLERKYTPLDIEKISEKEQRRIRFVVVLGSSNTTDPGIPESNQLNTASLYRLVEGIRIQRQLPQTFLVFSGGANQDPQANAAIAGRVAQSLGVDSGRLVMEERPRDTAEEVKMLQPMLKIKDIDMPFILVTSAVHMERAMKLFQEAGMHPIAAPTDFLIKNNNQLGSSSFVPTCENLELSQQMIYEWAAETWNFINRLML</sequence>
<dbReference type="GO" id="GO:0005886">
    <property type="term" value="C:plasma membrane"/>
    <property type="evidence" value="ECO:0007669"/>
    <property type="project" value="TreeGrafter"/>
</dbReference>
<evidence type="ECO:0000313" key="3">
    <source>
        <dbReference type="EMBL" id="RWX47285.1"/>
    </source>
</evidence>
<dbReference type="GO" id="GO:0000270">
    <property type="term" value="P:peptidoglycan metabolic process"/>
    <property type="evidence" value="ECO:0007669"/>
    <property type="project" value="TreeGrafter"/>
</dbReference>